<dbReference type="Proteomes" id="UP000257109">
    <property type="component" value="Unassembled WGS sequence"/>
</dbReference>
<dbReference type="AlphaFoldDB" id="A0A371EGP9"/>
<feature type="non-terminal residue" evidence="1">
    <location>
        <position position="1"/>
    </location>
</feature>
<protein>
    <submittedName>
        <fullName evidence="1">Uncharacterized protein</fullName>
    </submittedName>
</protein>
<reference evidence="1" key="1">
    <citation type="submission" date="2018-05" db="EMBL/GenBank/DDBJ databases">
        <title>Draft genome of Mucuna pruriens seed.</title>
        <authorList>
            <person name="Nnadi N.E."/>
            <person name="Vos R."/>
            <person name="Hasami M.H."/>
            <person name="Devisetty U.K."/>
            <person name="Aguiy J.C."/>
        </authorList>
    </citation>
    <scope>NUCLEOTIDE SEQUENCE [LARGE SCALE GENOMIC DNA]</scope>
    <source>
        <strain evidence="1">JCA_2017</strain>
    </source>
</reference>
<keyword evidence="2" id="KW-1185">Reference proteome</keyword>
<evidence type="ECO:0000313" key="1">
    <source>
        <dbReference type="EMBL" id="RDX65208.1"/>
    </source>
</evidence>
<comment type="caution">
    <text evidence="1">The sequence shown here is derived from an EMBL/GenBank/DDBJ whole genome shotgun (WGS) entry which is preliminary data.</text>
</comment>
<accession>A0A371EGP9</accession>
<proteinExistence type="predicted"/>
<gene>
    <name evidence="1" type="ORF">CR513_56157</name>
</gene>
<dbReference type="OrthoDB" id="1436528at2759"/>
<sequence length="78" mass="8995">MSWHPLASLNHRQQCNLLGSCAAPDPSKEDTHTNIPYQCEIYVDEEVPLLLIIGKVYKLRSSMHHQTLDEDHMRVLVK</sequence>
<name>A0A371EGP9_MUCPR</name>
<dbReference type="EMBL" id="QJKJ01014019">
    <property type="protein sequence ID" value="RDX65208.1"/>
    <property type="molecule type" value="Genomic_DNA"/>
</dbReference>
<evidence type="ECO:0000313" key="2">
    <source>
        <dbReference type="Proteomes" id="UP000257109"/>
    </source>
</evidence>
<organism evidence="1 2">
    <name type="scientific">Mucuna pruriens</name>
    <name type="common">Velvet bean</name>
    <name type="synonym">Dolichos pruriens</name>
    <dbReference type="NCBI Taxonomy" id="157652"/>
    <lineage>
        <taxon>Eukaryota</taxon>
        <taxon>Viridiplantae</taxon>
        <taxon>Streptophyta</taxon>
        <taxon>Embryophyta</taxon>
        <taxon>Tracheophyta</taxon>
        <taxon>Spermatophyta</taxon>
        <taxon>Magnoliopsida</taxon>
        <taxon>eudicotyledons</taxon>
        <taxon>Gunneridae</taxon>
        <taxon>Pentapetalae</taxon>
        <taxon>rosids</taxon>
        <taxon>fabids</taxon>
        <taxon>Fabales</taxon>
        <taxon>Fabaceae</taxon>
        <taxon>Papilionoideae</taxon>
        <taxon>50 kb inversion clade</taxon>
        <taxon>NPAAA clade</taxon>
        <taxon>indigoferoid/millettioid clade</taxon>
        <taxon>Phaseoleae</taxon>
        <taxon>Mucuna</taxon>
    </lineage>
</organism>